<organism evidence="7 8">
    <name type="scientific">Sunxiuqinia elliptica</name>
    <dbReference type="NCBI Taxonomy" id="655355"/>
    <lineage>
        <taxon>Bacteria</taxon>
        <taxon>Pseudomonadati</taxon>
        <taxon>Bacteroidota</taxon>
        <taxon>Bacteroidia</taxon>
        <taxon>Marinilabiliales</taxon>
        <taxon>Prolixibacteraceae</taxon>
        <taxon>Sunxiuqinia</taxon>
    </lineage>
</organism>
<feature type="domain" description="Radical SAM core" evidence="6">
    <location>
        <begin position="4"/>
        <end position="222"/>
    </location>
</feature>
<keyword evidence="8" id="KW-1185">Reference proteome</keyword>
<dbReference type="PANTHER" id="PTHR11228">
    <property type="entry name" value="RADICAL SAM DOMAIN PROTEIN"/>
    <property type="match status" value="1"/>
</dbReference>
<dbReference type="GO" id="GO:0046872">
    <property type="term" value="F:metal ion binding"/>
    <property type="evidence" value="ECO:0007669"/>
    <property type="project" value="UniProtKB-KW"/>
</dbReference>
<dbReference type="PROSITE" id="PS51918">
    <property type="entry name" value="RADICAL_SAM"/>
    <property type="match status" value="1"/>
</dbReference>
<evidence type="ECO:0000259" key="6">
    <source>
        <dbReference type="PROSITE" id="PS51918"/>
    </source>
</evidence>
<evidence type="ECO:0000313" key="8">
    <source>
        <dbReference type="Proteomes" id="UP000198964"/>
    </source>
</evidence>
<dbReference type="CDD" id="cd01335">
    <property type="entry name" value="Radical_SAM"/>
    <property type="match status" value="1"/>
</dbReference>
<reference evidence="7 8" key="1">
    <citation type="submission" date="2016-10" db="EMBL/GenBank/DDBJ databases">
        <authorList>
            <person name="de Groot N.N."/>
        </authorList>
    </citation>
    <scope>NUCLEOTIDE SEQUENCE [LARGE SCALE GENOMIC DNA]</scope>
    <source>
        <strain evidence="7 8">CGMCC 1.9156</strain>
    </source>
</reference>
<dbReference type="EMBL" id="FONW01000021">
    <property type="protein sequence ID" value="SFF90479.1"/>
    <property type="molecule type" value="Genomic_DNA"/>
</dbReference>
<dbReference type="SFLD" id="SFLDS00029">
    <property type="entry name" value="Radical_SAM"/>
    <property type="match status" value="1"/>
</dbReference>
<dbReference type="SFLD" id="SFLDG01067">
    <property type="entry name" value="SPASM/twitch_domain_containing"/>
    <property type="match status" value="1"/>
</dbReference>
<sequence>MKESDIKNYTFRIILNNYCNYKCNLCFNEWQGHDARHNNISLDSLKSALEPYINEIDYLKLTGGEPLLNPNIKTITDYLTSLSLVSITTNGSLLKKWYNKLSDKILYTISIYGYDSNSFISYTNKTADDFVNFQNQLSVVKMEPERFSANVLIQPNNNWNFEKFLNFCIEKGFKKIRFITLISNNNNLVFSDNRKEVESFFETNSKYAVPNINPTVRKLSIKNVSLELVTQYSEFSSEVNSNYGFYWVNIDGSIRKAPQFDNILF</sequence>
<evidence type="ECO:0000256" key="3">
    <source>
        <dbReference type="ARBA" id="ARBA00022723"/>
    </source>
</evidence>
<dbReference type="GO" id="GO:0051536">
    <property type="term" value="F:iron-sulfur cluster binding"/>
    <property type="evidence" value="ECO:0007669"/>
    <property type="project" value="UniProtKB-KW"/>
</dbReference>
<dbReference type="Proteomes" id="UP000198964">
    <property type="component" value="Unassembled WGS sequence"/>
</dbReference>
<accession>A0A1I2MIB8</accession>
<dbReference type="InterPro" id="IPR013785">
    <property type="entry name" value="Aldolase_TIM"/>
</dbReference>
<evidence type="ECO:0000256" key="2">
    <source>
        <dbReference type="ARBA" id="ARBA00022691"/>
    </source>
</evidence>
<gene>
    <name evidence="7" type="ORF">SAMN05216283_1214</name>
</gene>
<keyword evidence="5" id="KW-0411">Iron-sulfur</keyword>
<dbReference type="SUPFAM" id="SSF102114">
    <property type="entry name" value="Radical SAM enzymes"/>
    <property type="match status" value="1"/>
</dbReference>
<proteinExistence type="predicted"/>
<dbReference type="RefSeq" id="WP_093921776.1">
    <property type="nucleotide sequence ID" value="NZ_FONW01000021.1"/>
</dbReference>
<dbReference type="STRING" id="655355.SAMN05216283_1214"/>
<name>A0A1I2MIB8_9BACT</name>
<evidence type="ECO:0000313" key="7">
    <source>
        <dbReference type="EMBL" id="SFF90479.1"/>
    </source>
</evidence>
<protein>
    <submittedName>
        <fullName evidence="7">4Fe-4S single cluster domain-containing protein</fullName>
    </submittedName>
</protein>
<dbReference type="InterPro" id="IPR050377">
    <property type="entry name" value="Radical_SAM_PqqE_MftC-like"/>
</dbReference>
<dbReference type="AlphaFoldDB" id="A0A1I2MIB8"/>
<evidence type="ECO:0000256" key="5">
    <source>
        <dbReference type="ARBA" id="ARBA00023014"/>
    </source>
</evidence>
<evidence type="ECO:0000256" key="4">
    <source>
        <dbReference type="ARBA" id="ARBA00023004"/>
    </source>
</evidence>
<dbReference type="InterPro" id="IPR058240">
    <property type="entry name" value="rSAM_sf"/>
</dbReference>
<dbReference type="Gene3D" id="3.20.20.70">
    <property type="entry name" value="Aldolase class I"/>
    <property type="match status" value="1"/>
</dbReference>
<dbReference type="GO" id="GO:0003824">
    <property type="term" value="F:catalytic activity"/>
    <property type="evidence" value="ECO:0007669"/>
    <property type="project" value="InterPro"/>
</dbReference>
<keyword evidence="2" id="KW-0949">S-adenosyl-L-methionine</keyword>
<dbReference type="PANTHER" id="PTHR11228:SF7">
    <property type="entry name" value="PQQA PEPTIDE CYCLASE"/>
    <property type="match status" value="1"/>
</dbReference>
<keyword evidence="3" id="KW-0479">Metal-binding</keyword>
<evidence type="ECO:0000256" key="1">
    <source>
        <dbReference type="ARBA" id="ARBA00001966"/>
    </source>
</evidence>
<keyword evidence="4" id="KW-0408">Iron</keyword>
<comment type="cofactor">
    <cofactor evidence="1">
        <name>[4Fe-4S] cluster</name>
        <dbReference type="ChEBI" id="CHEBI:49883"/>
    </cofactor>
</comment>
<dbReference type="InterPro" id="IPR007197">
    <property type="entry name" value="rSAM"/>
</dbReference>
<dbReference type="Pfam" id="PF04055">
    <property type="entry name" value="Radical_SAM"/>
    <property type="match status" value="1"/>
</dbReference>